<keyword evidence="3" id="KW-0540">Nuclease</keyword>
<organism evidence="6 7">
    <name type="scientific">Gloeocapsopsis dulcis AAB1 = 1H9</name>
    <dbReference type="NCBI Taxonomy" id="1433147"/>
    <lineage>
        <taxon>Bacteria</taxon>
        <taxon>Bacillati</taxon>
        <taxon>Cyanobacteriota</taxon>
        <taxon>Cyanophyceae</taxon>
        <taxon>Oscillatoriophycideae</taxon>
        <taxon>Chroococcales</taxon>
        <taxon>Chroococcaceae</taxon>
        <taxon>Gloeocapsopsis</taxon>
        <taxon>Gloeocapsopsis dulcis</taxon>
    </lineage>
</organism>
<dbReference type="EMBL" id="NAPY01000004">
    <property type="protein sequence ID" value="MUL35572.1"/>
    <property type="molecule type" value="Genomic_DNA"/>
</dbReference>
<comment type="caution">
    <text evidence="6">The sequence shown here is derived from an EMBL/GenBank/DDBJ whole genome shotgun (WGS) entry which is preliminary data.</text>
</comment>
<dbReference type="InterPro" id="IPR008201">
    <property type="entry name" value="HepT-like"/>
</dbReference>
<dbReference type="Pfam" id="PF01934">
    <property type="entry name" value="HepT-like"/>
    <property type="match status" value="1"/>
</dbReference>
<evidence type="ECO:0000256" key="3">
    <source>
        <dbReference type="ARBA" id="ARBA00022722"/>
    </source>
</evidence>
<keyword evidence="1" id="KW-0597">Phosphoprotein</keyword>
<keyword evidence="2" id="KW-1277">Toxin-antitoxin system</keyword>
<accession>A0A6N8FSN0</accession>
<keyword evidence="7" id="KW-1185">Reference proteome</keyword>
<sequence length="74" mass="8628">MLLLCFARSHLDVNSFIRYPDIEWCKIAGLRDVLIHTYFRLSTPILWDVVRNKIPLLQTQVRQAITIETQATDG</sequence>
<evidence type="ECO:0000256" key="5">
    <source>
        <dbReference type="ARBA" id="ARBA00022801"/>
    </source>
</evidence>
<dbReference type="GO" id="GO:0004540">
    <property type="term" value="F:RNA nuclease activity"/>
    <property type="evidence" value="ECO:0007669"/>
    <property type="project" value="InterPro"/>
</dbReference>
<dbReference type="InterPro" id="IPR051813">
    <property type="entry name" value="HepT_RNase_toxin"/>
</dbReference>
<evidence type="ECO:0000313" key="6">
    <source>
        <dbReference type="EMBL" id="MUL35572.1"/>
    </source>
</evidence>
<keyword evidence="4" id="KW-0547">Nucleotide-binding</keyword>
<dbReference type="OrthoDB" id="9810538at2"/>
<protein>
    <recommendedName>
        <fullName evidence="8">DUF86 domain-containing protein</fullName>
    </recommendedName>
</protein>
<dbReference type="PANTHER" id="PTHR34139:SF1">
    <property type="entry name" value="RNASE MJ1380-RELATED"/>
    <property type="match status" value="1"/>
</dbReference>
<dbReference type="GO" id="GO:0000166">
    <property type="term" value="F:nucleotide binding"/>
    <property type="evidence" value="ECO:0007669"/>
    <property type="project" value="UniProtKB-KW"/>
</dbReference>
<dbReference type="GO" id="GO:0016787">
    <property type="term" value="F:hydrolase activity"/>
    <property type="evidence" value="ECO:0007669"/>
    <property type="project" value="UniProtKB-KW"/>
</dbReference>
<gene>
    <name evidence="6" type="ORF">BWI75_04210</name>
</gene>
<dbReference type="Proteomes" id="UP000441797">
    <property type="component" value="Unassembled WGS sequence"/>
</dbReference>
<evidence type="ECO:0008006" key="8">
    <source>
        <dbReference type="Google" id="ProtNLM"/>
    </source>
</evidence>
<dbReference type="GO" id="GO:0110001">
    <property type="term" value="C:toxin-antitoxin complex"/>
    <property type="evidence" value="ECO:0007669"/>
    <property type="project" value="InterPro"/>
</dbReference>
<reference evidence="6 7" key="1">
    <citation type="journal article" date="2019" name="Front. Microbiol.">
        <title>Genomic Features for Desiccation Tolerance and Sugar Biosynthesis in the Extremophile Gloeocapsopsis sp. UTEX B3054.</title>
        <authorList>
            <person name="Urrejola C."/>
            <person name="Alcorta J."/>
            <person name="Salas L."/>
            <person name="Vasquez M."/>
            <person name="Polz M.F."/>
            <person name="Vicuna R."/>
            <person name="Diez B."/>
        </authorList>
    </citation>
    <scope>NUCLEOTIDE SEQUENCE [LARGE SCALE GENOMIC DNA]</scope>
    <source>
        <strain evidence="6 7">1H9</strain>
    </source>
</reference>
<dbReference type="PANTHER" id="PTHR34139">
    <property type="entry name" value="UPF0331 PROTEIN MJ0127"/>
    <property type="match status" value="1"/>
</dbReference>
<evidence type="ECO:0000256" key="2">
    <source>
        <dbReference type="ARBA" id="ARBA00022649"/>
    </source>
</evidence>
<evidence type="ECO:0000256" key="1">
    <source>
        <dbReference type="ARBA" id="ARBA00022553"/>
    </source>
</evidence>
<evidence type="ECO:0000256" key="4">
    <source>
        <dbReference type="ARBA" id="ARBA00022741"/>
    </source>
</evidence>
<proteinExistence type="predicted"/>
<name>A0A6N8FSN0_9CHRO</name>
<evidence type="ECO:0000313" key="7">
    <source>
        <dbReference type="Proteomes" id="UP000441797"/>
    </source>
</evidence>
<dbReference type="AlphaFoldDB" id="A0A6N8FSN0"/>
<dbReference type="RefSeq" id="WP_105221095.1">
    <property type="nucleotide sequence ID" value="NZ_CAWNSU010000082.1"/>
</dbReference>
<keyword evidence="5" id="KW-0378">Hydrolase</keyword>